<accession>A0A1N7LR28</accession>
<name>A0A1N7LR28_9FLAO</name>
<evidence type="ECO:0000313" key="2">
    <source>
        <dbReference type="EMBL" id="SIS76286.1"/>
    </source>
</evidence>
<dbReference type="OrthoDB" id="1274966at2"/>
<proteinExistence type="predicted"/>
<feature type="compositionally biased region" description="Polar residues" evidence="1">
    <location>
        <begin position="139"/>
        <end position="150"/>
    </location>
</feature>
<dbReference type="EMBL" id="FTOV01000002">
    <property type="protein sequence ID" value="SIS76286.1"/>
    <property type="molecule type" value="Genomic_DNA"/>
</dbReference>
<dbReference type="RefSeq" id="WP_076390893.1">
    <property type="nucleotide sequence ID" value="NZ_FTOV01000002.1"/>
</dbReference>
<sequence>MNNVNSGRINTFNTYFGYDGPTVANNFAYNTAFGTSALKSVTTGNLNTAIGRSALAASTTSGQNTAVGANSLSSLATGSSNVAIGLGTLSSMTTGSENVAVGTNALNSNTTSGPNTAIGHLSLGGSTTGTNNTGVGHQAGQQNTAGSNNVYLGGRSGNNNTSGSNNIFIGYQAGYRAVSTAMGNRNILIGTVNLPNDAGDDQLNIGNLIYGTGMSAASNTSTPSASGKVGIGTNNPQTAFHVIGTIRNPTVLTNTYANTDSFVTADATTGDLKSTPFIPVRIGPALTLSGTTDMSAFIPSQLADFYFVDRIHTLTLPTPTTAFAGKLIRFYLFGGNPPNFIINGVSTADMSAAGTLPSGVTKPTGSNVLTITGNNMRFQFIDIICDGSNWWPNMIE</sequence>
<dbReference type="STRING" id="373672.SAMN05421785_102441"/>
<gene>
    <name evidence="2" type="ORF">SAMN05421785_102441</name>
</gene>
<evidence type="ECO:0008006" key="4">
    <source>
        <dbReference type="Google" id="ProtNLM"/>
    </source>
</evidence>
<organism evidence="2 3">
    <name type="scientific">Chryseobacterium gambrini</name>
    <dbReference type="NCBI Taxonomy" id="373672"/>
    <lineage>
        <taxon>Bacteria</taxon>
        <taxon>Pseudomonadati</taxon>
        <taxon>Bacteroidota</taxon>
        <taxon>Flavobacteriia</taxon>
        <taxon>Flavobacteriales</taxon>
        <taxon>Weeksellaceae</taxon>
        <taxon>Chryseobacterium group</taxon>
        <taxon>Chryseobacterium</taxon>
    </lineage>
</organism>
<feature type="compositionally biased region" description="Low complexity" evidence="1">
    <location>
        <begin position="119"/>
        <end position="136"/>
    </location>
</feature>
<feature type="region of interest" description="Disordered" evidence="1">
    <location>
        <begin position="107"/>
        <end position="157"/>
    </location>
</feature>
<dbReference type="Proteomes" id="UP000185781">
    <property type="component" value="Unassembled WGS sequence"/>
</dbReference>
<protein>
    <recommendedName>
        <fullName evidence="4">Head domain of trimeric autotransporter adhesin</fullName>
    </recommendedName>
</protein>
<evidence type="ECO:0000256" key="1">
    <source>
        <dbReference type="SAM" id="MobiDB-lite"/>
    </source>
</evidence>
<dbReference type="AlphaFoldDB" id="A0A1N7LR28"/>
<evidence type="ECO:0000313" key="3">
    <source>
        <dbReference type="Proteomes" id="UP000185781"/>
    </source>
</evidence>
<reference evidence="2 3" key="1">
    <citation type="submission" date="2017-01" db="EMBL/GenBank/DDBJ databases">
        <authorList>
            <person name="Mah S.A."/>
            <person name="Swanson W.J."/>
            <person name="Moy G.W."/>
            <person name="Vacquier V.D."/>
        </authorList>
    </citation>
    <scope>NUCLEOTIDE SEQUENCE [LARGE SCALE GENOMIC DNA]</scope>
    <source>
        <strain evidence="2 3">DSM 18014</strain>
    </source>
</reference>